<dbReference type="AlphaFoldDB" id="A0A3R8QPS6"/>
<evidence type="ECO:0000256" key="2">
    <source>
        <dbReference type="ARBA" id="ARBA00022898"/>
    </source>
</evidence>
<evidence type="ECO:0000259" key="4">
    <source>
        <dbReference type="Pfam" id="PF00291"/>
    </source>
</evidence>
<dbReference type="SUPFAM" id="SSF53686">
    <property type="entry name" value="Tryptophan synthase beta subunit-like PLP-dependent enzymes"/>
    <property type="match status" value="1"/>
</dbReference>
<dbReference type="PANTHER" id="PTHR10314">
    <property type="entry name" value="CYSTATHIONINE BETA-SYNTHASE"/>
    <property type="match status" value="1"/>
</dbReference>
<proteinExistence type="predicted"/>
<dbReference type="OrthoDB" id="4685698at2"/>
<comment type="cofactor">
    <cofactor evidence="1">
        <name>pyridoxal 5'-phosphate</name>
        <dbReference type="ChEBI" id="CHEBI:597326"/>
    </cofactor>
</comment>
<keyword evidence="2" id="KW-0663">Pyridoxal phosphate</keyword>
<dbReference type="GO" id="GO:1901605">
    <property type="term" value="P:alpha-amino acid metabolic process"/>
    <property type="evidence" value="ECO:0007669"/>
    <property type="project" value="UniProtKB-ARBA"/>
</dbReference>
<name>A0A3R8QPS6_9PSEU</name>
<evidence type="ECO:0000313" key="6">
    <source>
        <dbReference type="Proteomes" id="UP000274515"/>
    </source>
</evidence>
<feature type="region of interest" description="Disordered" evidence="3">
    <location>
        <begin position="1"/>
        <end position="25"/>
    </location>
</feature>
<reference evidence="5 6" key="1">
    <citation type="submission" date="2018-11" db="EMBL/GenBank/DDBJ databases">
        <title>Saccharopolyspora rhizosphaerae sp. nov., an actinomycete isolated from rhizosphere soil in Thailand.</title>
        <authorList>
            <person name="Intra B."/>
            <person name="Euanorasetr J."/>
            <person name="Take A."/>
            <person name="Inahashi Y."/>
            <person name="Mori M."/>
            <person name="Panbangred W."/>
            <person name="Matsumoto A."/>
        </authorList>
    </citation>
    <scope>NUCLEOTIDE SEQUENCE [LARGE SCALE GENOMIC DNA]</scope>
    <source>
        <strain evidence="5 6">H219</strain>
    </source>
</reference>
<protein>
    <submittedName>
        <fullName evidence="5">PLP-dependent cysteine synthase family protein</fullName>
    </submittedName>
</protein>
<accession>A0A3R8QPS6</accession>
<dbReference type="InterPro" id="IPR050214">
    <property type="entry name" value="Cys_Synth/Cystath_Beta-Synth"/>
</dbReference>
<dbReference type="EMBL" id="RSAA01000010">
    <property type="protein sequence ID" value="RRO17084.1"/>
    <property type="molecule type" value="Genomic_DNA"/>
</dbReference>
<evidence type="ECO:0000313" key="5">
    <source>
        <dbReference type="EMBL" id="RRO17084.1"/>
    </source>
</evidence>
<feature type="domain" description="Tryptophan synthase beta chain-like PALP" evidence="4">
    <location>
        <begin position="39"/>
        <end position="322"/>
    </location>
</feature>
<sequence>MAQRRGHRHPPLPRRTGVIPLQQGPTGIAGGRRCESLLDLIGDTPVLRVSTPLPRRHPGFWAKLEAVGPATMKARAALSMLRGARERGELRDGAAVVESSSGTLAVGLAFVGSALGHPVVVVADRELDEMTRRLLRAYGARVELVSEPHPVGGWQRARLERVHQLLADLPGAYWPDQYNNPDNPAGYREMGRELAEQFDALDAVVCSVGTGGHSAGIASVVRERWPEVRIIGVDSPRSSVFGHQPGRRLMRGLGSSLHPDNVAYEQFDEVHWVGPAEAADACRRLAAGSFVSGGWSTGATAMVAAWCARELGTDRVAAVFPDGPERYWESVYDDEFCRRHGLTARAVEPDTVDDVRATAGKRWARCPTVPDPCRRRRTGQQHCPVCEEDAAL</sequence>
<comment type="caution">
    <text evidence="5">The sequence shown here is derived from an EMBL/GenBank/DDBJ whole genome shotgun (WGS) entry which is preliminary data.</text>
</comment>
<gene>
    <name evidence="5" type="ORF">EIL87_11555</name>
</gene>
<keyword evidence="6" id="KW-1185">Reference proteome</keyword>
<feature type="compositionally biased region" description="Basic residues" evidence="3">
    <location>
        <begin position="1"/>
        <end position="12"/>
    </location>
</feature>
<dbReference type="CDD" id="cd01561">
    <property type="entry name" value="CBS_like"/>
    <property type="match status" value="1"/>
</dbReference>
<dbReference type="InterPro" id="IPR001926">
    <property type="entry name" value="TrpB-like_PALP"/>
</dbReference>
<evidence type="ECO:0000256" key="3">
    <source>
        <dbReference type="SAM" id="MobiDB-lite"/>
    </source>
</evidence>
<evidence type="ECO:0000256" key="1">
    <source>
        <dbReference type="ARBA" id="ARBA00001933"/>
    </source>
</evidence>
<dbReference type="InterPro" id="IPR036052">
    <property type="entry name" value="TrpB-like_PALP_sf"/>
</dbReference>
<dbReference type="Proteomes" id="UP000274515">
    <property type="component" value="Unassembled WGS sequence"/>
</dbReference>
<dbReference type="Pfam" id="PF00291">
    <property type="entry name" value="PALP"/>
    <property type="match status" value="1"/>
</dbReference>
<organism evidence="5 6">
    <name type="scientific">Saccharopolyspora rhizosphaerae</name>
    <dbReference type="NCBI Taxonomy" id="2492662"/>
    <lineage>
        <taxon>Bacteria</taxon>
        <taxon>Bacillati</taxon>
        <taxon>Actinomycetota</taxon>
        <taxon>Actinomycetes</taxon>
        <taxon>Pseudonocardiales</taxon>
        <taxon>Pseudonocardiaceae</taxon>
        <taxon>Saccharopolyspora</taxon>
    </lineage>
</organism>
<dbReference type="Gene3D" id="3.40.50.1100">
    <property type="match status" value="2"/>
</dbReference>